<comment type="similarity">
    <text evidence="1 4">Belongs to the D-isomer specific 2-hydroxyacid dehydrogenase family.</text>
</comment>
<organism evidence="7 8">
    <name type="scientific">Massiliimalia timonensis</name>
    <dbReference type="NCBI Taxonomy" id="1987501"/>
    <lineage>
        <taxon>Bacteria</taxon>
        <taxon>Bacillati</taxon>
        <taxon>Bacillota</taxon>
        <taxon>Clostridia</taxon>
        <taxon>Eubacteriales</taxon>
        <taxon>Oscillospiraceae</taxon>
        <taxon>Massiliimalia</taxon>
    </lineage>
</organism>
<dbReference type="PANTHER" id="PTHR43761:SF1">
    <property type="entry name" value="D-ISOMER SPECIFIC 2-HYDROXYACID DEHYDROGENASE CATALYTIC DOMAIN-CONTAINING PROTEIN-RELATED"/>
    <property type="match status" value="1"/>
</dbReference>
<dbReference type="Gene3D" id="3.40.50.720">
    <property type="entry name" value="NAD(P)-binding Rossmann-like Domain"/>
    <property type="match status" value="2"/>
</dbReference>
<keyword evidence="8" id="KW-1185">Reference proteome</keyword>
<evidence type="ECO:0000313" key="7">
    <source>
        <dbReference type="EMBL" id="MBC8609634.1"/>
    </source>
</evidence>
<evidence type="ECO:0000259" key="5">
    <source>
        <dbReference type="Pfam" id="PF00389"/>
    </source>
</evidence>
<dbReference type="PROSITE" id="PS00065">
    <property type="entry name" value="D_2_HYDROXYACID_DH_1"/>
    <property type="match status" value="1"/>
</dbReference>
<dbReference type="PANTHER" id="PTHR43761">
    <property type="entry name" value="D-ISOMER SPECIFIC 2-HYDROXYACID DEHYDROGENASE FAMILY PROTEIN (AFU_ORTHOLOGUE AFUA_1G13630)"/>
    <property type="match status" value="1"/>
</dbReference>
<dbReference type="InterPro" id="IPR006139">
    <property type="entry name" value="D-isomer_2_OHA_DH_cat_dom"/>
</dbReference>
<feature type="domain" description="D-isomer specific 2-hydroxyacid dehydrogenase catalytic" evidence="5">
    <location>
        <begin position="21"/>
        <end position="319"/>
    </location>
</feature>
<comment type="caution">
    <text evidence="7">The sequence shown here is derived from an EMBL/GenBank/DDBJ whole genome shotgun (WGS) entry which is preliminary data.</text>
</comment>
<dbReference type="InterPro" id="IPR006140">
    <property type="entry name" value="D-isomer_DH_NAD-bd"/>
</dbReference>
<evidence type="ECO:0000313" key="8">
    <source>
        <dbReference type="Proteomes" id="UP000632659"/>
    </source>
</evidence>
<dbReference type="Pfam" id="PF00389">
    <property type="entry name" value="2-Hacid_dh"/>
    <property type="match status" value="1"/>
</dbReference>
<dbReference type="InterPro" id="IPR036291">
    <property type="entry name" value="NAD(P)-bd_dom_sf"/>
</dbReference>
<name>A0A8J6NZ74_9FIRM</name>
<dbReference type="AlphaFoldDB" id="A0A8J6NZ74"/>
<keyword evidence="3" id="KW-0520">NAD</keyword>
<dbReference type="RefSeq" id="WP_154824749.1">
    <property type="nucleotide sequence ID" value="NZ_JACRTL010000001.1"/>
</dbReference>
<dbReference type="SUPFAM" id="SSF52283">
    <property type="entry name" value="Formate/glycerate dehydrogenase catalytic domain-like"/>
    <property type="match status" value="1"/>
</dbReference>
<reference evidence="7" key="1">
    <citation type="submission" date="2020-08" db="EMBL/GenBank/DDBJ databases">
        <title>Genome public.</title>
        <authorList>
            <person name="Liu C."/>
            <person name="Sun Q."/>
        </authorList>
    </citation>
    <scope>NUCLEOTIDE SEQUENCE</scope>
    <source>
        <strain evidence="7">NSJ-15</strain>
    </source>
</reference>
<dbReference type="GO" id="GO:0051287">
    <property type="term" value="F:NAD binding"/>
    <property type="evidence" value="ECO:0007669"/>
    <property type="project" value="InterPro"/>
</dbReference>
<evidence type="ECO:0000256" key="1">
    <source>
        <dbReference type="ARBA" id="ARBA00005854"/>
    </source>
</evidence>
<gene>
    <name evidence="7" type="ORF">H8702_00680</name>
</gene>
<sequence length="320" mass="34918">MKQIVILDGYTENPGDLTWEGFEALGEVSVYDRTPAEQVVSRIGEAEIVIVNKTPITRENLNACPKLRYIGVLATGYNVIDVEAAKEKGIVVTNIPTYGTTAVAQFVFALLLEICHHAALHSEAVKKGEWQTCPDFCFWKRPLIELAGKKLGIIGFGRIGQAVAKLGIAFGMEVLAFDAVLSACPQVPQARLTTLEEVLAQSDVISLHCPLLESTRGIICKESIAKMKDGAIIINTSRGPLIIEEDLAEALRTGKVLAAGMDVLNVEPPKEKSPLFDCENCLITPHIAWAPKESRERLMNIAVDNLFKFLEGAPVNVVNR</sequence>
<dbReference type="Pfam" id="PF02826">
    <property type="entry name" value="2-Hacid_dh_C"/>
    <property type="match status" value="1"/>
</dbReference>
<dbReference type="FunFam" id="3.40.50.720:FF:000203">
    <property type="entry name" value="D-3-phosphoglycerate dehydrogenase (SerA)"/>
    <property type="match status" value="1"/>
</dbReference>
<feature type="domain" description="D-isomer specific 2-hydroxyacid dehydrogenase NAD-binding" evidence="6">
    <location>
        <begin position="108"/>
        <end position="288"/>
    </location>
</feature>
<dbReference type="SUPFAM" id="SSF51735">
    <property type="entry name" value="NAD(P)-binding Rossmann-fold domains"/>
    <property type="match status" value="1"/>
</dbReference>
<dbReference type="GO" id="GO:0016616">
    <property type="term" value="F:oxidoreductase activity, acting on the CH-OH group of donors, NAD or NADP as acceptor"/>
    <property type="evidence" value="ECO:0007669"/>
    <property type="project" value="InterPro"/>
</dbReference>
<dbReference type="InterPro" id="IPR050418">
    <property type="entry name" value="D-iso_2-hydroxyacid_DH_PdxB"/>
</dbReference>
<evidence type="ECO:0000256" key="2">
    <source>
        <dbReference type="ARBA" id="ARBA00023002"/>
    </source>
</evidence>
<proteinExistence type="inferred from homology"/>
<evidence type="ECO:0000256" key="3">
    <source>
        <dbReference type="ARBA" id="ARBA00023027"/>
    </source>
</evidence>
<dbReference type="CDD" id="cd12162">
    <property type="entry name" value="2-Hacid_dh_4"/>
    <property type="match status" value="1"/>
</dbReference>
<evidence type="ECO:0000256" key="4">
    <source>
        <dbReference type="RuleBase" id="RU003719"/>
    </source>
</evidence>
<dbReference type="InterPro" id="IPR029752">
    <property type="entry name" value="D-isomer_DH_CS1"/>
</dbReference>
<evidence type="ECO:0000259" key="6">
    <source>
        <dbReference type="Pfam" id="PF02826"/>
    </source>
</evidence>
<protein>
    <submittedName>
        <fullName evidence="7">D-2-hydroxyacid dehydrogenase</fullName>
    </submittedName>
</protein>
<accession>A0A8J6NZ74</accession>
<dbReference type="Proteomes" id="UP000632659">
    <property type="component" value="Unassembled WGS sequence"/>
</dbReference>
<keyword evidence="2 4" id="KW-0560">Oxidoreductase</keyword>
<dbReference type="EMBL" id="JACRTL010000001">
    <property type="protein sequence ID" value="MBC8609634.1"/>
    <property type="molecule type" value="Genomic_DNA"/>
</dbReference>